<proteinExistence type="predicted"/>
<reference evidence="2" key="2">
    <citation type="submission" date="2015-01" db="EMBL/GenBank/DDBJ databases">
        <title>Evolutionary Origins and Diversification of the Mycorrhizal Mutualists.</title>
        <authorList>
            <consortium name="DOE Joint Genome Institute"/>
            <consortium name="Mycorrhizal Genomics Consortium"/>
            <person name="Kohler A."/>
            <person name="Kuo A."/>
            <person name="Nagy L.G."/>
            <person name="Floudas D."/>
            <person name="Copeland A."/>
            <person name="Barry K.W."/>
            <person name="Cichocki N."/>
            <person name="Veneault-Fourrey C."/>
            <person name="LaButti K."/>
            <person name="Lindquist E.A."/>
            <person name="Lipzen A."/>
            <person name="Lundell T."/>
            <person name="Morin E."/>
            <person name="Murat C."/>
            <person name="Riley R."/>
            <person name="Ohm R."/>
            <person name="Sun H."/>
            <person name="Tunlid A."/>
            <person name="Henrissat B."/>
            <person name="Grigoriev I.V."/>
            <person name="Hibbett D.S."/>
            <person name="Martin F."/>
        </authorList>
    </citation>
    <scope>NUCLEOTIDE SEQUENCE [LARGE SCALE GENOMIC DNA]</scope>
    <source>
        <strain evidence="2">Ve08.2h10</strain>
    </source>
</reference>
<dbReference type="EMBL" id="KN825735">
    <property type="protein sequence ID" value="KIK81760.1"/>
    <property type="molecule type" value="Genomic_DNA"/>
</dbReference>
<gene>
    <name evidence="1" type="ORF">PAXRUDRAFT_744744</name>
</gene>
<reference evidence="1 2" key="1">
    <citation type="submission" date="2014-04" db="EMBL/GenBank/DDBJ databases">
        <authorList>
            <consortium name="DOE Joint Genome Institute"/>
            <person name="Kuo A."/>
            <person name="Kohler A."/>
            <person name="Jargeat P."/>
            <person name="Nagy L.G."/>
            <person name="Floudas D."/>
            <person name="Copeland A."/>
            <person name="Barry K.W."/>
            <person name="Cichocki N."/>
            <person name="Veneault-Fourrey C."/>
            <person name="LaButti K."/>
            <person name="Lindquist E.A."/>
            <person name="Lipzen A."/>
            <person name="Lundell T."/>
            <person name="Morin E."/>
            <person name="Murat C."/>
            <person name="Sun H."/>
            <person name="Tunlid A."/>
            <person name="Henrissat B."/>
            <person name="Grigoriev I.V."/>
            <person name="Hibbett D.S."/>
            <person name="Martin F."/>
            <person name="Nordberg H.P."/>
            <person name="Cantor M.N."/>
            <person name="Hua S.X."/>
        </authorList>
    </citation>
    <scope>NUCLEOTIDE SEQUENCE [LARGE SCALE GENOMIC DNA]</scope>
    <source>
        <strain evidence="1 2">Ve08.2h10</strain>
    </source>
</reference>
<protein>
    <submittedName>
        <fullName evidence="1">Uncharacterized protein</fullName>
    </submittedName>
</protein>
<evidence type="ECO:0000313" key="2">
    <source>
        <dbReference type="Proteomes" id="UP000054538"/>
    </source>
</evidence>
<dbReference type="AlphaFoldDB" id="A0A0D0DQP2"/>
<dbReference type="InParanoid" id="A0A0D0DQP2"/>
<sequence>MFWLLSASKNLCTVFAVRLRLPPPLPSSTFHLNVTFQLIHGRILSYTSKMSSPSDCNVHSYSSALFARLVNIVAGGTIDVPEAMCPRTASSETSLGSSSTSACWGLVFHSRSTVSTVFPSLSLPPNVSDEMAWPITKRPTRTPNVSTT</sequence>
<evidence type="ECO:0000313" key="1">
    <source>
        <dbReference type="EMBL" id="KIK81760.1"/>
    </source>
</evidence>
<accession>A0A0D0DQP2</accession>
<name>A0A0D0DQP2_9AGAM</name>
<keyword evidence="2" id="KW-1185">Reference proteome</keyword>
<dbReference type="HOGENOM" id="CLU_1759410_0_0_1"/>
<dbReference type="Proteomes" id="UP000054538">
    <property type="component" value="Unassembled WGS sequence"/>
</dbReference>
<organism evidence="1 2">
    <name type="scientific">Paxillus rubicundulus Ve08.2h10</name>
    <dbReference type="NCBI Taxonomy" id="930991"/>
    <lineage>
        <taxon>Eukaryota</taxon>
        <taxon>Fungi</taxon>
        <taxon>Dikarya</taxon>
        <taxon>Basidiomycota</taxon>
        <taxon>Agaricomycotina</taxon>
        <taxon>Agaricomycetes</taxon>
        <taxon>Agaricomycetidae</taxon>
        <taxon>Boletales</taxon>
        <taxon>Paxilineae</taxon>
        <taxon>Paxillaceae</taxon>
        <taxon>Paxillus</taxon>
    </lineage>
</organism>